<evidence type="ECO:0000313" key="1">
    <source>
        <dbReference type="EMBL" id="OJI80508.1"/>
    </source>
</evidence>
<protein>
    <submittedName>
        <fullName evidence="1">Uncharacterized protein</fullName>
    </submittedName>
</protein>
<name>A0A1L9MU04_ASPTC</name>
<dbReference type="AlphaFoldDB" id="A0A1L9MU04"/>
<dbReference type="Proteomes" id="UP000184304">
    <property type="component" value="Unassembled WGS sequence"/>
</dbReference>
<dbReference type="VEuPathDB" id="FungiDB:ASPTUDRAFT_47595"/>
<reference evidence="2" key="1">
    <citation type="journal article" date="2017" name="Genome Biol.">
        <title>Comparative genomics reveals high biological diversity and specific adaptations in the industrially and medically important fungal genus Aspergillus.</title>
        <authorList>
            <person name="de Vries R.P."/>
            <person name="Riley R."/>
            <person name="Wiebenga A."/>
            <person name="Aguilar-Osorio G."/>
            <person name="Amillis S."/>
            <person name="Uchima C.A."/>
            <person name="Anderluh G."/>
            <person name="Asadollahi M."/>
            <person name="Askin M."/>
            <person name="Barry K."/>
            <person name="Battaglia E."/>
            <person name="Bayram O."/>
            <person name="Benocci T."/>
            <person name="Braus-Stromeyer S.A."/>
            <person name="Caldana C."/>
            <person name="Canovas D."/>
            <person name="Cerqueira G.C."/>
            <person name="Chen F."/>
            <person name="Chen W."/>
            <person name="Choi C."/>
            <person name="Clum A."/>
            <person name="Dos Santos R.A."/>
            <person name="Damasio A.R."/>
            <person name="Diallinas G."/>
            <person name="Emri T."/>
            <person name="Fekete E."/>
            <person name="Flipphi M."/>
            <person name="Freyberg S."/>
            <person name="Gallo A."/>
            <person name="Gournas C."/>
            <person name="Habgood R."/>
            <person name="Hainaut M."/>
            <person name="Harispe M.L."/>
            <person name="Henrissat B."/>
            <person name="Hilden K.S."/>
            <person name="Hope R."/>
            <person name="Hossain A."/>
            <person name="Karabika E."/>
            <person name="Karaffa L."/>
            <person name="Karanyi Z."/>
            <person name="Krasevec N."/>
            <person name="Kuo A."/>
            <person name="Kusch H."/>
            <person name="LaButti K."/>
            <person name="Lagendijk E.L."/>
            <person name="Lapidus A."/>
            <person name="Levasseur A."/>
            <person name="Lindquist E."/>
            <person name="Lipzen A."/>
            <person name="Logrieco A.F."/>
            <person name="MacCabe A."/>
            <person name="Maekelae M.R."/>
            <person name="Malavazi I."/>
            <person name="Melin P."/>
            <person name="Meyer V."/>
            <person name="Mielnichuk N."/>
            <person name="Miskei M."/>
            <person name="Molnar A.P."/>
            <person name="Mule G."/>
            <person name="Ngan C.Y."/>
            <person name="Orejas M."/>
            <person name="Orosz E."/>
            <person name="Ouedraogo J.P."/>
            <person name="Overkamp K.M."/>
            <person name="Park H.-S."/>
            <person name="Perrone G."/>
            <person name="Piumi F."/>
            <person name="Punt P.J."/>
            <person name="Ram A.F."/>
            <person name="Ramon A."/>
            <person name="Rauscher S."/>
            <person name="Record E."/>
            <person name="Riano-Pachon D.M."/>
            <person name="Robert V."/>
            <person name="Roehrig J."/>
            <person name="Ruller R."/>
            <person name="Salamov A."/>
            <person name="Salih N.S."/>
            <person name="Samson R.A."/>
            <person name="Sandor E."/>
            <person name="Sanguinetti M."/>
            <person name="Schuetze T."/>
            <person name="Sepcic K."/>
            <person name="Shelest E."/>
            <person name="Sherlock G."/>
            <person name="Sophianopoulou V."/>
            <person name="Squina F.M."/>
            <person name="Sun H."/>
            <person name="Susca A."/>
            <person name="Todd R.B."/>
            <person name="Tsang A."/>
            <person name="Unkles S.E."/>
            <person name="van de Wiele N."/>
            <person name="van Rossen-Uffink D."/>
            <person name="Oliveira J.V."/>
            <person name="Vesth T.C."/>
            <person name="Visser J."/>
            <person name="Yu J.-H."/>
            <person name="Zhou M."/>
            <person name="Andersen M.R."/>
            <person name="Archer D.B."/>
            <person name="Baker S.E."/>
            <person name="Benoit I."/>
            <person name="Brakhage A.A."/>
            <person name="Braus G.H."/>
            <person name="Fischer R."/>
            <person name="Frisvad J.C."/>
            <person name="Goldman G.H."/>
            <person name="Houbraken J."/>
            <person name="Oakley B."/>
            <person name="Pocsi I."/>
            <person name="Scazzocchio C."/>
            <person name="Seiboth B."/>
            <person name="vanKuyk P.A."/>
            <person name="Wortman J."/>
            <person name="Dyer P.S."/>
            <person name="Grigoriev I.V."/>
        </authorList>
    </citation>
    <scope>NUCLEOTIDE SEQUENCE [LARGE SCALE GENOMIC DNA]</scope>
    <source>
        <strain evidence="2">CBS 134.48</strain>
    </source>
</reference>
<dbReference type="EMBL" id="KV878207">
    <property type="protein sequence ID" value="OJI80508.1"/>
    <property type="molecule type" value="Genomic_DNA"/>
</dbReference>
<evidence type="ECO:0000313" key="2">
    <source>
        <dbReference type="Proteomes" id="UP000184304"/>
    </source>
</evidence>
<sequence length="87" mass="9470">MPEYMGSYLPLEAGRYGRIKSSDFGDCLDTLRTSGPIGTMDVTVQTEMLMKDGPVFETVLFFQTARHSIDGTTKATTSFKPAVPAEG</sequence>
<gene>
    <name evidence="1" type="ORF">ASPTUDRAFT_47595</name>
</gene>
<organism evidence="1 2">
    <name type="scientific">Aspergillus tubingensis (strain CBS 134.48)</name>
    <dbReference type="NCBI Taxonomy" id="767770"/>
    <lineage>
        <taxon>Eukaryota</taxon>
        <taxon>Fungi</taxon>
        <taxon>Dikarya</taxon>
        <taxon>Ascomycota</taxon>
        <taxon>Pezizomycotina</taxon>
        <taxon>Eurotiomycetes</taxon>
        <taxon>Eurotiomycetidae</taxon>
        <taxon>Eurotiales</taxon>
        <taxon>Aspergillaceae</taxon>
        <taxon>Aspergillus</taxon>
        <taxon>Aspergillus subgen. Circumdati</taxon>
    </lineage>
</organism>
<proteinExistence type="predicted"/>
<accession>A0A1L9MU04</accession>
<keyword evidence="2" id="KW-1185">Reference proteome</keyword>